<dbReference type="InterPro" id="IPR058031">
    <property type="entry name" value="AAA_lid_NorR"/>
</dbReference>
<evidence type="ECO:0000313" key="8">
    <source>
        <dbReference type="EMBL" id="CAA6821852.1"/>
    </source>
</evidence>
<evidence type="ECO:0000259" key="6">
    <source>
        <dbReference type="PROSITE" id="PS50045"/>
    </source>
</evidence>
<accession>A0A6S6TLV4</accession>
<dbReference type="AlphaFoldDB" id="A0A6S6TLV4"/>
<dbReference type="FunFam" id="3.40.50.300:FF:000006">
    <property type="entry name" value="DNA-binding transcriptional regulator NtrC"/>
    <property type="match status" value="1"/>
</dbReference>
<proteinExistence type="predicted"/>
<dbReference type="CDD" id="cd00009">
    <property type="entry name" value="AAA"/>
    <property type="match status" value="1"/>
</dbReference>
<keyword evidence="1" id="KW-0547">Nucleotide-binding</keyword>
<dbReference type="PROSITE" id="PS00688">
    <property type="entry name" value="SIGMA54_INTERACT_3"/>
    <property type="match status" value="1"/>
</dbReference>
<protein>
    <submittedName>
        <fullName evidence="8">Sigma-54-dependent Fis family transcriptional regulator</fullName>
    </submittedName>
</protein>
<name>A0A6S6TLV4_9GAMM</name>
<evidence type="ECO:0000256" key="4">
    <source>
        <dbReference type="ARBA" id="ARBA00023163"/>
    </source>
</evidence>
<dbReference type="SUPFAM" id="SSF46689">
    <property type="entry name" value="Homeodomain-like"/>
    <property type="match status" value="1"/>
</dbReference>
<dbReference type="Gene3D" id="3.40.50.300">
    <property type="entry name" value="P-loop containing nucleotide triphosphate hydrolases"/>
    <property type="match status" value="1"/>
</dbReference>
<evidence type="ECO:0000256" key="5">
    <source>
        <dbReference type="PROSITE-ProRule" id="PRU00169"/>
    </source>
</evidence>
<sequence>MNRLKPNDADIKDDDNCDADHQVTKNFKRSSVLIVDDEPGILNFLQKGLNKHFGLIEVAEDTASAEGLRQRCHFDLIISDIRLPDKSGVDWVTEIREQGGTTSVIFITAHANLEMAIAALKAGASDFIMKPFRMQQMMVSIEHALAQQQICRENVVLKRQVDQLYDSGMIGKCEAMQRVCEVLKNVAPMPTTVLIEGESGTGKELAARALHRWSRREGSFVPINCGAISEELMESELFGHTKGAFTGAQQTREGLFTYADDGTLFLDEIAEMPLSLQVHLLRVLEERKIRPVGSNREIPINVRIVAATNRNLAEAVEKGDFRADLFYRLNVVRVRMPALRERMDDLPALVSHFSSSIAADLGVPLPEITGKDLFQLRTYQWPGNVRELRNVIERCLLLKKGPKQCISMQSFPANEPVDDQPADETLENVEKHHILKILNEEDGNKSAAARRLGVSRKTLERKTKLWNMET</sequence>
<dbReference type="Pfam" id="PF00072">
    <property type="entry name" value="Response_reg"/>
    <property type="match status" value="1"/>
</dbReference>
<gene>
    <name evidence="8" type="ORF">HELGO_WM20256</name>
</gene>
<dbReference type="SUPFAM" id="SSF52540">
    <property type="entry name" value="P-loop containing nucleoside triphosphate hydrolases"/>
    <property type="match status" value="1"/>
</dbReference>
<dbReference type="PROSITE" id="PS50110">
    <property type="entry name" value="RESPONSE_REGULATORY"/>
    <property type="match status" value="1"/>
</dbReference>
<dbReference type="Gene3D" id="1.10.8.60">
    <property type="match status" value="1"/>
</dbReference>
<dbReference type="Pfam" id="PF02954">
    <property type="entry name" value="HTH_8"/>
    <property type="match status" value="1"/>
</dbReference>
<dbReference type="InterPro" id="IPR001789">
    <property type="entry name" value="Sig_transdc_resp-reg_receiver"/>
</dbReference>
<keyword evidence="4" id="KW-0804">Transcription</keyword>
<dbReference type="EMBL" id="CACVAY010000106">
    <property type="protein sequence ID" value="CAA6821852.1"/>
    <property type="molecule type" value="Genomic_DNA"/>
</dbReference>
<dbReference type="Gene3D" id="3.40.50.2300">
    <property type="match status" value="1"/>
</dbReference>
<dbReference type="SMART" id="SM00382">
    <property type="entry name" value="AAA"/>
    <property type="match status" value="1"/>
</dbReference>
<dbReference type="GO" id="GO:0043565">
    <property type="term" value="F:sequence-specific DNA binding"/>
    <property type="evidence" value="ECO:0007669"/>
    <property type="project" value="InterPro"/>
</dbReference>
<dbReference type="PROSITE" id="PS50045">
    <property type="entry name" value="SIGMA54_INTERACT_4"/>
    <property type="match status" value="1"/>
</dbReference>
<keyword evidence="3" id="KW-0805">Transcription regulation</keyword>
<feature type="modified residue" description="4-aspartylphosphate" evidence="5">
    <location>
        <position position="80"/>
    </location>
</feature>
<dbReference type="PANTHER" id="PTHR32071:SF91">
    <property type="entry name" value="TUNGSTATE-RESPONSIVE TWO COMPONENT SIGMA54-DEPENDENT SIGNAL TRANSDUCTION SYSTEM RESPONSE REGULATOR FIS FAMILY"/>
    <property type="match status" value="1"/>
</dbReference>
<evidence type="ECO:0000256" key="3">
    <source>
        <dbReference type="ARBA" id="ARBA00023015"/>
    </source>
</evidence>
<dbReference type="PRINTS" id="PR01590">
    <property type="entry name" value="HTHFIS"/>
</dbReference>
<dbReference type="SMART" id="SM00448">
    <property type="entry name" value="REC"/>
    <property type="match status" value="1"/>
</dbReference>
<dbReference type="InterPro" id="IPR011006">
    <property type="entry name" value="CheY-like_superfamily"/>
</dbReference>
<evidence type="ECO:0000259" key="7">
    <source>
        <dbReference type="PROSITE" id="PS50110"/>
    </source>
</evidence>
<dbReference type="InterPro" id="IPR002197">
    <property type="entry name" value="HTH_Fis"/>
</dbReference>
<feature type="domain" description="Sigma-54 factor interaction" evidence="6">
    <location>
        <begin position="169"/>
        <end position="397"/>
    </location>
</feature>
<dbReference type="CDD" id="cd00156">
    <property type="entry name" value="REC"/>
    <property type="match status" value="1"/>
</dbReference>
<feature type="domain" description="Response regulatory" evidence="7">
    <location>
        <begin position="31"/>
        <end position="145"/>
    </location>
</feature>
<dbReference type="GO" id="GO:0006355">
    <property type="term" value="P:regulation of DNA-templated transcription"/>
    <property type="evidence" value="ECO:0007669"/>
    <property type="project" value="InterPro"/>
</dbReference>
<dbReference type="InterPro" id="IPR002078">
    <property type="entry name" value="Sigma_54_int"/>
</dbReference>
<dbReference type="Pfam" id="PF00158">
    <property type="entry name" value="Sigma54_activat"/>
    <property type="match status" value="1"/>
</dbReference>
<reference evidence="8" key="1">
    <citation type="submission" date="2020-01" db="EMBL/GenBank/DDBJ databases">
        <authorList>
            <person name="Meier V. D."/>
            <person name="Meier V D."/>
        </authorList>
    </citation>
    <scope>NUCLEOTIDE SEQUENCE</scope>
    <source>
        <strain evidence="8">HLG_WM_MAG_07</strain>
    </source>
</reference>
<dbReference type="SUPFAM" id="SSF52172">
    <property type="entry name" value="CheY-like"/>
    <property type="match status" value="1"/>
</dbReference>
<evidence type="ECO:0000256" key="2">
    <source>
        <dbReference type="ARBA" id="ARBA00022840"/>
    </source>
</evidence>
<dbReference type="InterPro" id="IPR009057">
    <property type="entry name" value="Homeodomain-like_sf"/>
</dbReference>
<dbReference type="GO" id="GO:0000160">
    <property type="term" value="P:phosphorelay signal transduction system"/>
    <property type="evidence" value="ECO:0007669"/>
    <property type="project" value="InterPro"/>
</dbReference>
<dbReference type="Pfam" id="PF25601">
    <property type="entry name" value="AAA_lid_14"/>
    <property type="match status" value="1"/>
</dbReference>
<dbReference type="Gene3D" id="1.10.10.60">
    <property type="entry name" value="Homeodomain-like"/>
    <property type="match status" value="1"/>
</dbReference>
<dbReference type="InterPro" id="IPR025944">
    <property type="entry name" value="Sigma_54_int_dom_CS"/>
</dbReference>
<evidence type="ECO:0000256" key="1">
    <source>
        <dbReference type="ARBA" id="ARBA00022741"/>
    </source>
</evidence>
<organism evidence="8">
    <name type="scientific">uncultured Thiotrichaceae bacterium</name>
    <dbReference type="NCBI Taxonomy" id="298394"/>
    <lineage>
        <taxon>Bacteria</taxon>
        <taxon>Pseudomonadati</taxon>
        <taxon>Pseudomonadota</taxon>
        <taxon>Gammaproteobacteria</taxon>
        <taxon>Thiotrichales</taxon>
        <taxon>Thiotrichaceae</taxon>
        <taxon>environmental samples</taxon>
    </lineage>
</organism>
<keyword evidence="2" id="KW-0067">ATP-binding</keyword>
<dbReference type="GO" id="GO:0005524">
    <property type="term" value="F:ATP binding"/>
    <property type="evidence" value="ECO:0007669"/>
    <property type="project" value="UniProtKB-KW"/>
</dbReference>
<dbReference type="InterPro" id="IPR027417">
    <property type="entry name" value="P-loop_NTPase"/>
</dbReference>
<dbReference type="PANTHER" id="PTHR32071">
    <property type="entry name" value="TRANSCRIPTIONAL REGULATORY PROTEIN"/>
    <property type="match status" value="1"/>
</dbReference>
<dbReference type="InterPro" id="IPR003593">
    <property type="entry name" value="AAA+_ATPase"/>
</dbReference>
<keyword evidence="5" id="KW-0597">Phosphoprotein</keyword>